<evidence type="ECO:0000313" key="2">
    <source>
        <dbReference type="Proteomes" id="UP001160390"/>
    </source>
</evidence>
<dbReference type="EMBL" id="CABFNP030001261">
    <property type="protein sequence ID" value="CAI6095092.1"/>
    <property type="molecule type" value="Genomic_DNA"/>
</dbReference>
<dbReference type="InterPro" id="IPR025213">
    <property type="entry name" value="Sim4_Fta2"/>
</dbReference>
<protein>
    <recommendedName>
        <fullName evidence="3">Protein kinase domain-containing protein</fullName>
    </recommendedName>
</protein>
<organism evidence="1 2">
    <name type="scientific">Clonostachys chloroleuca</name>
    <dbReference type="NCBI Taxonomy" id="1926264"/>
    <lineage>
        <taxon>Eukaryota</taxon>
        <taxon>Fungi</taxon>
        <taxon>Dikarya</taxon>
        <taxon>Ascomycota</taxon>
        <taxon>Pezizomycotina</taxon>
        <taxon>Sordariomycetes</taxon>
        <taxon>Hypocreomycetidae</taxon>
        <taxon>Hypocreales</taxon>
        <taxon>Bionectriaceae</taxon>
        <taxon>Clonostachys</taxon>
    </lineage>
</organism>
<evidence type="ECO:0008006" key="3">
    <source>
        <dbReference type="Google" id="ProtNLM"/>
    </source>
</evidence>
<sequence length="306" mass="35840">MTQRNKSKTLPKELPLCPGPKLNLFRHHDSPIEWIERLGAYGGTPMEGYVFRARIENREYAINVFRFFDPTEDPMLYSFLLADPTLNNIVHSDDPFYCECKAYGRINELIKKKKLPSISNVVTPYHGFLFLSDRNTRNLEKKFLVKLGLDEINLEYQESTVGGLMPRAIVKDLAPDTYDYWDGKMLNTMLRGVLNLNRHGIYNRDIKENNYVGTQLVDFGRAWTLPNLIYDNFLDREKEEEVLIDVIRFKEMVQELFEYNYITAEDLRAVRHPMTRRSVVDSIPGELLKLLEDSQDDQDDQDDRDN</sequence>
<name>A0AA35MDC8_9HYPO</name>
<accession>A0AA35MDC8</accession>
<keyword evidence="2" id="KW-1185">Reference proteome</keyword>
<dbReference type="AlphaFoldDB" id="A0AA35MDC8"/>
<comment type="caution">
    <text evidence="1">The sequence shown here is derived from an EMBL/GenBank/DDBJ whole genome shotgun (WGS) entry which is preliminary data.</text>
</comment>
<gene>
    <name evidence="1" type="ORF">CCHLO57077_00007750</name>
</gene>
<dbReference type="Proteomes" id="UP001160390">
    <property type="component" value="Unassembled WGS sequence"/>
</dbReference>
<proteinExistence type="predicted"/>
<evidence type="ECO:0000313" key="1">
    <source>
        <dbReference type="EMBL" id="CAI6095092.1"/>
    </source>
</evidence>
<reference evidence="1" key="1">
    <citation type="submission" date="2023-01" db="EMBL/GenBank/DDBJ databases">
        <authorList>
            <person name="Piombo E."/>
        </authorList>
    </citation>
    <scope>NUCLEOTIDE SEQUENCE</scope>
</reference>
<dbReference type="Pfam" id="PF13095">
    <property type="entry name" value="FTA2"/>
    <property type="match status" value="1"/>
</dbReference>